<reference evidence="1" key="1">
    <citation type="journal article" date="2021" name="Open Biol.">
        <title>Shared evolutionary footprints suggest mitochondrial oxidative damage underlies multiple complex I losses in fungi.</title>
        <authorList>
            <person name="Schikora-Tamarit M.A."/>
            <person name="Marcet-Houben M."/>
            <person name="Nosek J."/>
            <person name="Gabaldon T."/>
        </authorList>
    </citation>
    <scope>NUCLEOTIDE SEQUENCE</scope>
    <source>
        <strain evidence="1">CBS6075</strain>
    </source>
</reference>
<dbReference type="GeneID" id="70233652"/>
<dbReference type="Proteomes" id="UP000769157">
    <property type="component" value="Unassembled WGS sequence"/>
</dbReference>
<evidence type="ECO:0000313" key="1">
    <source>
        <dbReference type="EMBL" id="KAH3669089.1"/>
    </source>
</evidence>
<dbReference type="RefSeq" id="XP_046063472.1">
    <property type="nucleotide sequence ID" value="XM_046202472.1"/>
</dbReference>
<proteinExistence type="predicted"/>
<name>A0A9P8PD54_9ASCO</name>
<sequence length="133" mass="15332">MIHLKSAAIRLHQLFQLDPSALFNKATNEDFPLPRFGHARTLSSRDHETLLRLALTLRLLDRFDSCCEILYLKTLPCSTSSCKVYSTMLANLSSPWVNRYFPAEWSNAIPLTAMVSSELWMWRLVSCFLYKTS</sequence>
<dbReference type="EMBL" id="JAEUBE010000143">
    <property type="protein sequence ID" value="KAH3669089.1"/>
    <property type="molecule type" value="Genomic_DNA"/>
</dbReference>
<keyword evidence="2" id="KW-1185">Reference proteome</keyword>
<gene>
    <name evidence="1" type="ORF">OGAPHI_001685</name>
</gene>
<reference evidence="1" key="2">
    <citation type="submission" date="2021-01" db="EMBL/GenBank/DDBJ databases">
        <authorList>
            <person name="Schikora-Tamarit M.A."/>
        </authorList>
    </citation>
    <scope>NUCLEOTIDE SEQUENCE</scope>
    <source>
        <strain evidence="1">CBS6075</strain>
    </source>
</reference>
<dbReference type="AlphaFoldDB" id="A0A9P8PD54"/>
<comment type="caution">
    <text evidence="1">The sequence shown here is derived from an EMBL/GenBank/DDBJ whole genome shotgun (WGS) entry which is preliminary data.</text>
</comment>
<evidence type="ECO:0000313" key="2">
    <source>
        <dbReference type="Proteomes" id="UP000769157"/>
    </source>
</evidence>
<protein>
    <submittedName>
        <fullName evidence="1">Uncharacterized protein</fullName>
    </submittedName>
</protein>
<organism evidence="1 2">
    <name type="scientific">Ogataea philodendri</name>
    <dbReference type="NCBI Taxonomy" id="1378263"/>
    <lineage>
        <taxon>Eukaryota</taxon>
        <taxon>Fungi</taxon>
        <taxon>Dikarya</taxon>
        <taxon>Ascomycota</taxon>
        <taxon>Saccharomycotina</taxon>
        <taxon>Pichiomycetes</taxon>
        <taxon>Pichiales</taxon>
        <taxon>Pichiaceae</taxon>
        <taxon>Ogataea</taxon>
    </lineage>
</organism>
<accession>A0A9P8PD54</accession>